<keyword evidence="2" id="KW-0067">ATP-binding</keyword>
<accession>A0A066RTZ0</accession>
<dbReference type="EMBL" id="JMIB01000026">
    <property type="protein sequence ID" value="KDM91142.1"/>
    <property type="molecule type" value="Genomic_DNA"/>
</dbReference>
<evidence type="ECO:0000259" key="1">
    <source>
        <dbReference type="Pfam" id="PF08000"/>
    </source>
</evidence>
<dbReference type="Gene3D" id="2.30.29.50">
    <property type="entry name" value="Bacterial Pleckstrin homology domain"/>
    <property type="match status" value="1"/>
</dbReference>
<reference evidence="2 3" key="1">
    <citation type="submission" date="2014-04" db="EMBL/GenBank/DDBJ databases">
        <title>Draft genome sequence of Photobacterium halotolerans S2753: a solonamide, ngercheumicin and holomycin producer.</title>
        <authorList>
            <person name="Machado H.R."/>
            <person name="Gram L."/>
        </authorList>
    </citation>
    <scope>NUCLEOTIDE SEQUENCE [LARGE SCALE GENOMIC DNA]</scope>
    <source>
        <strain evidence="2 3">S2753</strain>
    </source>
</reference>
<organism evidence="2 3">
    <name type="scientific">Photobacterium galatheae</name>
    <dbReference type="NCBI Taxonomy" id="1654360"/>
    <lineage>
        <taxon>Bacteria</taxon>
        <taxon>Pseudomonadati</taxon>
        <taxon>Pseudomonadota</taxon>
        <taxon>Gammaproteobacteria</taxon>
        <taxon>Vibrionales</taxon>
        <taxon>Vibrionaceae</taxon>
        <taxon>Photobacterium</taxon>
    </lineage>
</organism>
<dbReference type="InterPro" id="IPR037063">
    <property type="entry name" value="PHb_sf"/>
</dbReference>
<gene>
    <name evidence="2" type="ORF">EA58_13410</name>
</gene>
<proteinExistence type="predicted"/>
<dbReference type="OrthoDB" id="3199551at2"/>
<dbReference type="AlphaFoldDB" id="A0A066RTZ0"/>
<sequence length="126" mass="14136">MGLLDKLLGNAGEMDIQEATDELSAILGPDEQIELAYKLIRDMLILTNRRLILIDKQGMTGRKVEYRSIPYKSITMFLVESTGNFDLDAELKIWVSGQHEPFGMEFGSKTNIYKLQGLLANKVAGK</sequence>
<dbReference type="Pfam" id="PF08000">
    <property type="entry name" value="bPH_1"/>
    <property type="match status" value="1"/>
</dbReference>
<dbReference type="CDD" id="cd13225">
    <property type="entry name" value="PH-like_bacteria"/>
    <property type="match status" value="1"/>
</dbReference>
<keyword evidence="3" id="KW-1185">Reference proteome</keyword>
<dbReference type="GO" id="GO:0004386">
    <property type="term" value="F:helicase activity"/>
    <property type="evidence" value="ECO:0007669"/>
    <property type="project" value="UniProtKB-KW"/>
</dbReference>
<feature type="domain" description="Bacterial Pleckstrin homology" evidence="1">
    <location>
        <begin position="2"/>
        <end position="122"/>
    </location>
</feature>
<dbReference type="InterPro" id="IPR012544">
    <property type="entry name" value="PHb"/>
</dbReference>
<name>A0A066RTZ0_9GAMM</name>
<evidence type="ECO:0000313" key="2">
    <source>
        <dbReference type="EMBL" id="KDM91142.1"/>
    </source>
</evidence>
<dbReference type="Proteomes" id="UP000027192">
    <property type="component" value="Unassembled WGS sequence"/>
</dbReference>
<keyword evidence="2" id="KW-0378">Hydrolase</keyword>
<keyword evidence="2" id="KW-0547">Nucleotide-binding</keyword>
<dbReference type="PANTHER" id="PTHR35796">
    <property type="entry name" value="HYPOTHETICAL CYTOSOLIC PROTEIN"/>
    <property type="match status" value="1"/>
</dbReference>
<keyword evidence="2" id="KW-0347">Helicase</keyword>
<dbReference type="PANTHER" id="PTHR35796:SF3">
    <property type="entry name" value="BHLH DOMAIN-CONTAINING PROTEIN"/>
    <property type="match status" value="1"/>
</dbReference>
<protein>
    <submittedName>
        <fullName evidence="2">Helicase</fullName>
    </submittedName>
</protein>
<dbReference type="SUPFAM" id="SSF50729">
    <property type="entry name" value="PH domain-like"/>
    <property type="match status" value="1"/>
</dbReference>
<evidence type="ECO:0000313" key="3">
    <source>
        <dbReference type="Proteomes" id="UP000027192"/>
    </source>
</evidence>
<comment type="caution">
    <text evidence="2">The sequence shown here is derived from an EMBL/GenBank/DDBJ whole genome shotgun (WGS) entry which is preliminary data.</text>
</comment>
<dbReference type="RefSeq" id="WP_036753380.1">
    <property type="nucleotide sequence ID" value="NZ_JAGSGC010000009.1"/>
</dbReference>